<name>C6AV91_RHILS</name>
<feature type="transmembrane region" description="Helical" evidence="7">
    <location>
        <begin position="437"/>
        <end position="456"/>
    </location>
</feature>
<dbReference type="InterPro" id="IPR051679">
    <property type="entry name" value="DASS-Related_Transporters"/>
</dbReference>
<proteinExistence type="predicted"/>
<gene>
    <name evidence="9" type="ordered locus">Rleg_3442</name>
</gene>
<feature type="transmembrane region" description="Helical" evidence="7">
    <location>
        <begin position="172"/>
        <end position="194"/>
    </location>
</feature>
<feature type="transmembrane region" description="Helical" evidence="7">
    <location>
        <begin position="476"/>
        <end position="509"/>
    </location>
</feature>
<dbReference type="GO" id="GO:0005886">
    <property type="term" value="C:plasma membrane"/>
    <property type="evidence" value="ECO:0007669"/>
    <property type="project" value="TreeGrafter"/>
</dbReference>
<keyword evidence="4" id="KW-0677">Repeat</keyword>
<evidence type="ECO:0000256" key="5">
    <source>
        <dbReference type="ARBA" id="ARBA00022989"/>
    </source>
</evidence>
<reference evidence="9 10" key="1">
    <citation type="journal article" date="2010" name="Stand. Genomic Sci.">
        <title>Complete genome sequence of Rhizobium leguminosarum bv. trifolii strain WSM1325, an effective microsymbiont of annual Mediterranean clovers.</title>
        <authorList>
            <person name="Reeve W."/>
            <person name="O'Hara G."/>
            <person name="Chain P."/>
            <person name="Ardley J."/>
            <person name="Brau L."/>
            <person name="Nandesena K."/>
            <person name="Tiwari R."/>
            <person name="Copeland A."/>
            <person name="Nolan M."/>
            <person name="Han C."/>
            <person name="Brettin T."/>
            <person name="Land M."/>
            <person name="Ovchinikova G."/>
            <person name="Ivanova N."/>
            <person name="Mavromatis K."/>
            <person name="Markowitz V."/>
            <person name="Kyrpides N."/>
            <person name="Melino V."/>
            <person name="Denton M."/>
            <person name="Yates R."/>
            <person name="Howieson J."/>
        </authorList>
    </citation>
    <scope>NUCLEOTIDE SEQUENCE [LARGE SCALE GENOMIC DNA]</scope>
    <source>
        <strain evidence="9 10">WSM1325</strain>
    </source>
</reference>
<dbReference type="Pfam" id="PF02080">
    <property type="entry name" value="TrkA_C"/>
    <property type="match status" value="1"/>
</dbReference>
<evidence type="ECO:0000256" key="7">
    <source>
        <dbReference type="SAM" id="Phobius"/>
    </source>
</evidence>
<feature type="transmembrane region" description="Helical" evidence="7">
    <location>
        <begin position="91"/>
        <end position="116"/>
    </location>
</feature>
<evidence type="ECO:0000256" key="2">
    <source>
        <dbReference type="ARBA" id="ARBA00022448"/>
    </source>
</evidence>
<dbReference type="GO" id="GO:0006813">
    <property type="term" value="P:potassium ion transport"/>
    <property type="evidence" value="ECO:0007669"/>
    <property type="project" value="InterPro"/>
</dbReference>
<protein>
    <submittedName>
        <fullName evidence="9">Citrate transporter</fullName>
    </submittedName>
</protein>
<sequence length="581" mass="61419">MSFEQASLLILLLAMLILFSLNRIRIEVVSIAGLLGGYALGLYPADQIFTGFASPVVITVVEILLIVQVLARAKLFDSLAARFAAARPRDFTVIACTSALAGFMSIFMNNIGAFAITLPVALRLGTVLTIPRRQLVMPVSFAALLGGLVSLIGTPANLLVSDALAKATGTGFHFFDFAYVGLPIAIAGILLIAFRVQRLFPEPDETPVKISPAARRIVVERRIPDVSPLIGVRLSDCPVRFGIKPHALIRGDSFVFGPLDQSVIEPGDVLLAEGADAVFAGLAATQALIADAHPHGLQPDFTRVEAVVMPESTLVGSRVGSLEVFHHRGIAVAALSMRALRIEGRFLDLQLSIGDILTLEGPRIAIGEALEESECLPLASTAPSEPAPLLSWRPFALFACGVAASASGLRPDVAFAGVVLVLALLNHLNIRQAMADLNWPIIIMLAAMIPIGQAVATTGAAETIAGWLSLVVPITHPLFGIALILFLAMALTPFVNNATVAIVLTPIALEFARAGRHAPDAYLIAVAAGASLDFLTPFGHHNNTLAMGIGGYRFGDFLRAGWPLAVASYGLALLLTGLFWL</sequence>
<keyword evidence="2" id="KW-0813">Transport</keyword>
<keyword evidence="6 7" id="KW-0472">Membrane</keyword>
<feature type="transmembrane region" description="Helical" evidence="7">
    <location>
        <begin position="413"/>
        <end position="430"/>
    </location>
</feature>
<feature type="transmembrane region" description="Helical" evidence="7">
    <location>
        <begin position="521"/>
        <end position="540"/>
    </location>
</feature>
<dbReference type="InterPro" id="IPR004680">
    <property type="entry name" value="Cit_transptr-like_dom"/>
</dbReference>
<dbReference type="SUPFAM" id="SSF116726">
    <property type="entry name" value="TrkA C-terminal domain-like"/>
    <property type="match status" value="2"/>
</dbReference>
<dbReference type="PANTHER" id="PTHR43652">
    <property type="entry name" value="BASIC AMINO ACID ANTIPORTER YFCC-RELATED"/>
    <property type="match status" value="1"/>
</dbReference>
<evidence type="ECO:0000313" key="10">
    <source>
        <dbReference type="Proteomes" id="UP000002256"/>
    </source>
</evidence>
<evidence type="ECO:0000256" key="3">
    <source>
        <dbReference type="ARBA" id="ARBA00022692"/>
    </source>
</evidence>
<evidence type="ECO:0000256" key="6">
    <source>
        <dbReference type="ARBA" id="ARBA00023136"/>
    </source>
</evidence>
<dbReference type="AlphaFoldDB" id="C6AV91"/>
<evidence type="ECO:0000256" key="1">
    <source>
        <dbReference type="ARBA" id="ARBA00004141"/>
    </source>
</evidence>
<feature type="transmembrane region" description="Helical" evidence="7">
    <location>
        <begin position="136"/>
        <end position="160"/>
    </location>
</feature>
<dbReference type="Gene3D" id="3.30.70.1450">
    <property type="entry name" value="Regulator of K+ conductance, C-terminal domain"/>
    <property type="match status" value="1"/>
</dbReference>
<dbReference type="HOGENOM" id="CLU_005170_6_1_5"/>
<evidence type="ECO:0000256" key="4">
    <source>
        <dbReference type="ARBA" id="ARBA00022737"/>
    </source>
</evidence>
<accession>C6AV91</accession>
<keyword evidence="5 7" id="KW-1133">Transmembrane helix</keyword>
<dbReference type="EMBL" id="CP001622">
    <property type="protein sequence ID" value="ACS57688.1"/>
    <property type="molecule type" value="Genomic_DNA"/>
</dbReference>
<feature type="transmembrane region" description="Helical" evidence="7">
    <location>
        <begin position="47"/>
        <end position="70"/>
    </location>
</feature>
<dbReference type="KEGG" id="rlg:Rleg_3442"/>
<comment type="subcellular location">
    <subcellularLocation>
        <location evidence="1">Membrane</location>
        <topology evidence="1">Multi-pass membrane protein</topology>
    </subcellularLocation>
</comment>
<dbReference type="InterPro" id="IPR036721">
    <property type="entry name" value="RCK_C_sf"/>
</dbReference>
<keyword evidence="3 7" id="KW-0812">Transmembrane</keyword>
<dbReference type="OrthoDB" id="9809303at2"/>
<dbReference type="PROSITE" id="PS51202">
    <property type="entry name" value="RCK_C"/>
    <property type="match status" value="1"/>
</dbReference>
<organism evidence="9 10">
    <name type="scientific">Rhizobium leguminosarum bv. trifolii (strain WSM1325)</name>
    <dbReference type="NCBI Taxonomy" id="395491"/>
    <lineage>
        <taxon>Bacteria</taxon>
        <taxon>Pseudomonadati</taxon>
        <taxon>Pseudomonadota</taxon>
        <taxon>Alphaproteobacteria</taxon>
        <taxon>Hyphomicrobiales</taxon>
        <taxon>Rhizobiaceae</taxon>
        <taxon>Rhizobium/Agrobacterium group</taxon>
        <taxon>Rhizobium</taxon>
    </lineage>
</organism>
<feature type="transmembrane region" description="Helical" evidence="7">
    <location>
        <begin position="560"/>
        <end position="580"/>
    </location>
</feature>
<dbReference type="GO" id="GO:0008324">
    <property type="term" value="F:monoatomic cation transmembrane transporter activity"/>
    <property type="evidence" value="ECO:0007669"/>
    <property type="project" value="InterPro"/>
</dbReference>
<evidence type="ECO:0000313" key="9">
    <source>
        <dbReference type="EMBL" id="ACS57688.1"/>
    </source>
</evidence>
<feature type="domain" description="RCK C-terminal" evidence="8">
    <location>
        <begin position="206"/>
        <end position="288"/>
    </location>
</feature>
<dbReference type="Proteomes" id="UP000002256">
    <property type="component" value="Chromosome"/>
</dbReference>
<evidence type="ECO:0000259" key="8">
    <source>
        <dbReference type="PROSITE" id="PS51202"/>
    </source>
</evidence>
<dbReference type="PANTHER" id="PTHR43652:SF2">
    <property type="entry name" value="BASIC AMINO ACID ANTIPORTER YFCC-RELATED"/>
    <property type="match status" value="1"/>
</dbReference>
<dbReference type="Pfam" id="PF03600">
    <property type="entry name" value="CitMHS"/>
    <property type="match status" value="1"/>
</dbReference>
<dbReference type="InterPro" id="IPR006037">
    <property type="entry name" value="RCK_C"/>
</dbReference>